<reference evidence="1 2" key="1">
    <citation type="submission" date="2020-08" db="EMBL/GenBank/DDBJ databases">
        <title>Sequencing the genomes of 1000 actinobacteria strains.</title>
        <authorList>
            <person name="Klenk H.-P."/>
        </authorList>
    </citation>
    <scope>NUCLEOTIDE SEQUENCE [LARGE SCALE GENOMIC DNA]</scope>
    <source>
        <strain evidence="1 2">DSM 23974</strain>
    </source>
</reference>
<protein>
    <submittedName>
        <fullName evidence="1">Uncharacterized protein</fullName>
    </submittedName>
</protein>
<dbReference type="EMBL" id="JACHNA010000001">
    <property type="protein sequence ID" value="MBB4736138.1"/>
    <property type="molecule type" value="Genomic_DNA"/>
</dbReference>
<name>A0A7W7GPW8_9MICC</name>
<evidence type="ECO:0000313" key="1">
    <source>
        <dbReference type="EMBL" id="MBB4736138.1"/>
    </source>
</evidence>
<sequence>MASTRSSETRFQQNSLLASAFASESWEPTELTPMLRGL</sequence>
<comment type="caution">
    <text evidence="1">The sequence shown here is derived from an EMBL/GenBank/DDBJ whole genome shotgun (WGS) entry which is preliminary data.</text>
</comment>
<keyword evidence="2" id="KW-1185">Reference proteome</keyword>
<dbReference type="Proteomes" id="UP000540191">
    <property type="component" value="Unassembled WGS sequence"/>
</dbReference>
<proteinExistence type="predicted"/>
<gene>
    <name evidence="1" type="ORF">HDA30_001646</name>
</gene>
<accession>A0A7W7GPW8</accession>
<evidence type="ECO:0000313" key="2">
    <source>
        <dbReference type="Proteomes" id="UP000540191"/>
    </source>
</evidence>
<dbReference type="AlphaFoldDB" id="A0A7W7GPW8"/>
<organism evidence="1 2">
    <name type="scientific">Micrococcus cohnii</name>
    <dbReference type="NCBI Taxonomy" id="993416"/>
    <lineage>
        <taxon>Bacteria</taxon>
        <taxon>Bacillati</taxon>
        <taxon>Actinomycetota</taxon>
        <taxon>Actinomycetes</taxon>
        <taxon>Micrococcales</taxon>
        <taxon>Micrococcaceae</taxon>
        <taxon>Micrococcus</taxon>
    </lineage>
</organism>